<sequence length="440" mass="49955">MDLSKAYRAYEAMNGIFPDKDNCSTLRKTKLITSDEVCDGLREIKDSSIKFLRGQVEIPKLIVCGVEFTNGVMMGSPEGDDFLLENGSPAPFGKGKETVYDESVRLAKEIAAKDIEIDMKLETKIDNDRFLPFDEWEIETIKEEKCYMDTLECDPALLFSSLALDLKAFAPPFKKLVPKLYKLHIYGQGGFFEEHVDTLHAPNHYGTLIVGISEEYAGGDLELFVDGEWKGISLSYVGKQHDYIMFHTDVKHRVKPVTSGVRAVLQFDLYAEDDPNYTSIIKKQKIERHPLLTTLEDCIDFQKKSVSFLCRHEYPMFVDPSLLKTVDYELYKILSEEYDLRIGIAFNVVKQEGESEIELSKSTLFRVTTAENIDAMLKFIETGEKKDQSNKEVLLFSGWGTSFTFLSDTPYIEYTGNESQAGTLTYTTTVISILKKKASQ</sequence>
<accession>A0A4P9YN71</accession>
<organism evidence="3 4">
    <name type="scientific">Rozella allomycis (strain CSF55)</name>
    <dbReference type="NCBI Taxonomy" id="988480"/>
    <lineage>
        <taxon>Eukaryota</taxon>
        <taxon>Fungi</taxon>
        <taxon>Fungi incertae sedis</taxon>
        <taxon>Cryptomycota</taxon>
        <taxon>Cryptomycota incertae sedis</taxon>
        <taxon>Rozella</taxon>
    </lineage>
</organism>
<dbReference type="Gene3D" id="2.60.120.620">
    <property type="entry name" value="q2cbj1_9rhob like domain"/>
    <property type="match status" value="1"/>
</dbReference>
<dbReference type="PROSITE" id="PS51471">
    <property type="entry name" value="FE2OG_OXY"/>
    <property type="match status" value="1"/>
</dbReference>
<evidence type="ECO:0000313" key="4">
    <source>
        <dbReference type="Proteomes" id="UP000281549"/>
    </source>
</evidence>
<gene>
    <name evidence="3" type="ORF">ROZALSC1DRAFT_28406</name>
</gene>
<dbReference type="Pfam" id="PF13640">
    <property type="entry name" value="2OG-FeII_Oxy_3"/>
    <property type="match status" value="1"/>
</dbReference>
<keyword evidence="1" id="KW-0479">Metal-binding</keyword>
<dbReference type="GO" id="GO:0046872">
    <property type="term" value="F:metal ion binding"/>
    <property type="evidence" value="ECO:0007669"/>
    <property type="project" value="UniProtKB-KW"/>
</dbReference>
<dbReference type="PANTHER" id="PTHR33099:SF11">
    <property type="entry name" value="FE2OG DIOXYGENASE DOMAIN-CONTAINING PROTEIN"/>
    <property type="match status" value="1"/>
</dbReference>
<evidence type="ECO:0000313" key="3">
    <source>
        <dbReference type="EMBL" id="RKP20070.1"/>
    </source>
</evidence>
<dbReference type="InterPro" id="IPR005123">
    <property type="entry name" value="Oxoglu/Fe-dep_dioxygenase_dom"/>
</dbReference>
<comment type="similarity">
    <text evidence="1">Belongs to the iron/ascorbate-dependent oxidoreductase family.</text>
</comment>
<keyword evidence="1" id="KW-0560">Oxidoreductase</keyword>
<name>A0A4P9YN71_ROZAC</name>
<feature type="domain" description="Fe2OG dioxygenase" evidence="2">
    <location>
        <begin position="175"/>
        <end position="271"/>
    </location>
</feature>
<dbReference type="GO" id="GO:0016491">
    <property type="term" value="F:oxidoreductase activity"/>
    <property type="evidence" value="ECO:0007669"/>
    <property type="project" value="UniProtKB-KW"/>
</dbReference>
<proteinExistence type="inferred from homology"/>
<dbReference type="Proteomes" id="UP000281549">
    <property type="component" value="Unassembled WGS sequence"/>
</dbReference>
<dbReference type="EMBL" id="ML005117">
    <property type="protein sequence ID" value="RKP20070.1"/>
    <property type="molecule type" value="Genomic_DNA"/>
</dbReference>
<evidence type="ECO:0000259" key="2">
    <source>
        <dbReference type="PROSITE" id="PS51471"/>
    </source>
</evidence>
<keyword evidence="1" id="KW-0408">Iron</keyword>
<evidence type="ECO:0000256" key="1">
    <source>
        <dbReference type="RuleBase" id="RU003682"/>
    </source>
</evidence>
<reference evidence="4" key="1">
    <citation type="journal article" date="2018" name="Nat. Microbiol.">
        <title>Leveraging single-cell genomics to expand the fungal tree of life.</title>
        <authorList>
            <person name="Ahrendt S.R."/>
            <person name="Quandt C.A."/>
            <person name="Ciobanu D."/>
            <person name="Clum A."/>
            <person name="Salamov A."/>
            <person name="Andreopoulos B."/>
            <person name="Cheng J.F."/>
            <person name="Woyke T."/>
            <person name="Pelin A."/>
            <person name="Henrissat B."/>
            <person name="Reynolds N.K."/>
            <person name="Benny G.L."/>
            <person name="Smith M.E."/>
            <person name="James T.Y."/>
            <person name="Grigoriev I.V."/>
        </authorList>
    </citation>
    <scope>NUCLEOTIDE SEQUENCE [LARGE SCALE GENOMIC DNA]</scope>
    <source>
        <strain evidence="4">CSF55</strain>
    </source>
</reference>
<dbReference type="PANTHER" id="PTHR33099">
    <property type="entry name" value="FE2OG DIOXYGENASE DOMAIN-CONTAINING PROTEIN"/>
    <property type="match status" value="1"/>
</dbReference>
<dbReference type="InterPro" id="IPR044862">
    <property type="entry name" value="Pro_4_hyd_alph_FE2OG_OXY"/>
</dbReference>
<protein>
    <recommendedName>
        <fullName evidence="2">Fe2OG dioxygenase domain-containing protein</fullName>
    </recommendedName>
</protein>
<dbReference type="AlphaFoldDB" id="A0A4P9YN71"/>